<protein>
    <submittedName>
        <fullName evidence="2">Major facilitator superfamily domain general substrate transporter</fullName>
    </submittedName>
</protein>
<evidence type="ECO:0000256" key="1">
    <source>
        <dbReference type="SAM" id="Phobius"/>
    </source>
</evidence>
<dbReference type="SUPFAM" id="SSF103473">
    <property type="entry name" value="MFS general substrate transporter"/>
    <property type="match status" value="1"/>
</dbReference>
<dbReference type="AlphaFoldDB" id="A0A9W9HD58"/>
<keyword evidence="1" id="KW-0812">Transmembrane</keyword>
<dbReference type="Proteomes" id="UP001149079">
    <property type="component" value="Unassembled WGS sequence"/>
</dbReference>
<dbReference type="OrthoDB" id="440553at2759"/>
<proteinExistence type="predicted"/>
<gene>
    <name evidence="2" type="ORF">N7515_002165</name>
</gene>
<dbReference type="RefSeq" id="XP_056525022.1">
    <property type="nucleotide sequence ID" value="XM_056662909.1"/>
</dbReference>
<feature type="transmembrane region" description="Helical" evidence="1">
    <location>
        <begin position="12"/>
        <end position="34"/>
    </location>
</feature>
<name>A0A9W9HD58_9EURO</name>
<sequence length="116" mass="12992">MKTVLDIETWVILNRTGLLFAGFYAVMTGASTSFSKIYHFNDIHVALMYLPIGGGGIVLALTSGRILDWNYRRHAKHAGLAIVKTERPCSKSRGWELLLPGVRMNVHRPTPPFLLQ</sequence>
<accession>A0A9W9HD58</accession>
<evidence type="ECO:0000313" key="2">
    <source>
        <dbReference type="EMBL" id="KAJ5143378.1"/>
    </source>
</evidence>
<reference evidence="2" key="1">
    <citation type="submission" date="2022-11" db="EMBL/GenBank/DDBJ databases">
        <authorList>
            <person name="Petersen C."/>
        </authorList>
    </citation>
    <scope>NUCLEOTIDE SEQUENCE</scope>
    <source>
        <strain evidence="2">IBT 22155</strain>
    </source>
</reference>
<organism evidence="2 3">
    <name type="scientific">Penicillium bovifimosum</name>
    <dbReference type="NCBI Taxonomy" id="126998"/>
    <lineage>
        <taxon>Eukaryota</taxon>
        <taxon>Fungi</taxon>
        <taxon>Dikarya</taxon>
        <taxon>Ascomycota</taxon>
        <taxon>Pezizomycotina</taxon>
        <taxon>Eurotiomycetes</taxon>
        <taxon>Eurotiomycetidae</taxon>
        <taxon>Eurotiales</taxon>
        <taxon>Aspergillaceae</taxon>
        <taxon>Penicillium</taxon>
    </lineage>
</organism>
<dbReference type="EMBL" id="JAPQKL010000002">
    <property type="protein sequence ID" value="KAJ5143378.1"/>
    <property type="molecule type" value="Genomic_DNA"/>
</dbReference>
<keyword evidence="3" id="KW-1185">Reference proteome</keyword>
<evidence type="ECO:0000313" key="3">
    <source>
        <dbReference type="Proteomes" id="UP001149079"/>
    </source>
</evidence>
<feature type="transmembrane region" description="Helical" evidence="1">
    <location>
        <begin position="46"/>
        <end position="67"/>
    </location>
</feature>
<keyword evidence="1" id="KW-1133">Transmembrane helix</keyword>
<dbReference type="InterPro" id="IPR036259">
    <property type="entry name" value="MFS_trans_sf"/>
</dbReference>
<comment type="caution">
    <text evidence="2">The sequence shown here is derived from an EMBL/GenBank/DDBJ whole genome shotgun (WGS) entry which is preliminary data.</text>
</comment>
<keyword evidence="1" id="KW-0472">Membrane</keyword>
<dbReference type="GeneID" id="81402079"/>
<reference evidence="2" key="2">
    <citation type="journal article" date="2023" name="IMA Fungus">
        <title>Comparative genomic study of the Penicillium genus elucidates a diverse pangenome and 15 lateral gene transfer events.</title>
        <authorList>
            <person name="Petersen C."/>
            <person name="Sorensen T."/>
            <person name="Nielsen M.R."/>
            <person name="Sondergaard T.E."/>
            <person name="Sorensen J.L."/>
            <person name="Fitzpatrick D.A."/>
            <person name="Frisvad J.C."/>
            <person name="Nielsen K.L."/>
        </authorList>
    </citation>
    <scope>NUCLEOTIDE SEQUENCE</scope>
    <source>
        <strain evidence="2">IBT 22155</strain>
    </source>
</reference>